<dbReference type="SMART" id="SM00636">
    <property type="entry name" value="Glyco_18"/>
    <property type="match status" value="1"/>
</dbReference>
<name>A0A833XR89_JUGRE</name>
<evidence type="ECO:0000313" key="3">
    <source>
        <dbReference type="Proteomes" id="UP000619265"/>
    </source>
</evidence>
<dbReference type="InterPro" id="IPR050314">
    <property type="entry name" value="Glycosyl_Hydrlase_18"/>
</dbReference>
<sequence>MVSNESYKKSFIDSSIRIARLYGFQGLDLCWVSANTSSDMTNMGLLFQEWQDSVNSEAKNSSQQELILTAAVQYSPDVESASFLVDSIRSYLNWVHVMAYDYYMPEWSEITGAHAALYDPSSQSNTDYGIGAWIGRGLSASQLVLGLPFYGYAWTLKNPNYSAIGTPATGPAITDDGSMNYKDIKGYIQRYGAAVSFAKEMKLLGYFVWQVPYDDNSELSRAGSKVNHREAVGDFNSNVPNLQVFSLRDIEAATDQLSIENKLGEGGYGPVYKTKSDGINWIALTYLQEYSRMTIIH</sequence>
<dbReference type="Gene3D" id="3.20.20.80">
    <property type="entry name" value="Glycosidases"/>
    <property type="match status" value="1"/>
</dbReference>
<protein>
    <recommendedName>
        <fullName evidence="1">GH18 domain-containing protein</fullName>
    </recommendedName>
</protein>
<dbReference type="InterPro" id="IPR001223">
    <property type="entry name" value="Glyco_hydro18_cat"/>
</dbReference>
<dbReference type="SMR" id="A0A833XR89"/>
<dbReference type="PROSITE" id="PS51910">
    <property type="entry name" value="GH18_2"/>
    <property type="match status" value="1"/>
</dbReference>
<dbReference type="AlphaFoldDB" id="A0A833XR89"/>
<accession>A0A833XR89</accession>
<dbReference type="InterPro" id="IPR011009">
    <property type="entry name" value="Kinase-like_dom_sf"/>
</dbReference>
<evidence type="ECO:0000313" key="2">
    <source>
        <dbReference type="EMBL" id="KAF5469576.1"/>
    </source>
</evidence>
<dbReference type="Pfam" id="PF00704">
    <property type="entry name" value="Glyco_hydro_18"/>
    <property type="match status" value="1"/>
</dbReference>
<dbReference type="PANTHER" id="PTHR11177">
    <property type="entry name" value="CHITINASE"/>
    <property type="match status" value="1"/>
</dbReference>
<dbReference type="SUPFAM" id="SSF54556">
    <property type="entry name" value="Chitinase insertion domain"/>
    <property type="match status" value="1"/>
</dbReference>
<feature type="domain" description="GH18" evidence="1">
    <location>
        <begin position="1"/>
        <end position="230"/>
    </location>
</feature>
<dbReference type="InterPro" id="IPR029070">
    <property type="entry name" value="Chitinase_insertion_sf"/>
</dbReference>
<dbReference type="GO" id="GO:0005975">
    <property type="term" value="P:carbohydrate metabolic process"/>
    <property type="evidence" value="ECO:0007669"/>
    <property type="project" value="InterPro"/>
</dbReference>
<gene>
    <name evidence="2" type="ORF">F2P56_013640</name>
</gene>
<dbReference type="PANTHER" id="PTHR11177:SF362">
    <property type="entry name" value="CLASS V CHITINASE-LIKE"/>
    <property type="match status" value="1"/>
</dbReference>
<proteinExistence type="predicted"/>
<reference evidence="2" key="2">
    <citation type="submission" date="2020-03" db="EMBL/GenBank/DDBJ databases">
        <title>Walnut 2.0.</title>
        <authorList>
            <person name="Marrano A."/>
            <person name="Britton M."/>
            <person name="Zimin A.V."/>
            <person name="Zaini P.A."/>
            <person name="Workman R."/>
            <person name="Puiu D."/>
            <person name="Bianco L."/>
            <person name="Allen B.J."/>
            <person name="Troggio M."/>
            <person name="Leslie C.A."/>
            <person name="Timp W."/>
            <person name="Dendekar A."/>
            <person name="Salzberg S.L."/>
            <person name="Neale D.B."/>
        </authorList>
    </citation>
    <scope>NUCLEOTIDE SEQUENCE</scope>
    <source>
        <tissue evidence="2">Leaves</tissue>
    </source>
</reference>
<dbReference type="GO" id="GO:0008061">
    <property type="term" value="F:chitin binding"/>
    <property type="evidence" value="ECO:0007669"/>
    <property type="project" value="InterPro"/>
</dbReference>
<dbReference type="SUPFAM" id="SSF56112">
    <property type="entry name" value="Protein kinase-like (PK-like)"/>
    <property type="match status" value="1"/>
</dbReference>
<dbReference type="EMBL" id="LIHL02000006">
    <property type="protein sequence ID" value="KAF5469576.1"/>
    <property type="molecule type" value="Genomic_DNA"/>
</dbReference>
<dbReference type="Proteomes" id="UP000619265">
    <property type="component" value="Unassembled WGS sequence"/>
</dbReference>
<reference evidence="2" key="1">
    <citation type="submission" date="2015-10" db="EMBL/GenBank/DDBJ databases">
        <authorList>
            <person name="Martinez-Garcia P.J."/>
            <person name="Crepeau M.W."/>
            <person name="Puiu D."/>
            <person name="Gonzalez-Ibeas D."/>
            <person name="Whalen J."/>
            <person name="Stevens K."/>
            <person name="Paul R."/>
            <person name="Butterfield T."/>
            <person name="Britton M."/>
            <person name="Reagan R."/>
            <person name="Chakraborty S."/>
            <person name="Walawage S.L."/>
            <person name="Vasquez-Gross H.A."/>
            <person name="Cardeno C."/>
            <person name="Famula R."/>
            <person name="Pratt K."/>
            <person name="Kuruganti S."/>
            <person name="Aradhya M.K."/>
            <person name="Leslie C.A."/>
            <person name="Dandekar A.M."/>
            <person name="Salzberg S.L."/>
            <person name="Wegrzyn J.L."/>
            <person name="Langley C.H."/>
            <person name="Neale D.B."/>
        </authorList>
    </citation>
    <scope>NUCLEOTIDE SEQUENCE</scope>
    <source>
        <tissue evidence="2">Leaves</tissue>
    </source>
</reference>
<dbReference type="Gene3D" id="3.30.200.20">
    <property type="entry name" value="Phosphorylase Kinase, domain 1"/>
    <property type="match status" value="1"/>
</dbReference>
<organism evidence="2 3">
    <name type="scientific">Juglans regia</name>
    <name type="common">English walnut</name>
    <dbReference type="NCBI Taxonomy" id="51240"/>
    <lineage>
        <taxon>Eukaryota</taxon>
        <taxon>Viridiplantae</taxon>
        <taxon>Streptophyta</taxon>
        <taxon>Embryophyta</taxon>
        <taxon>Tracheophyta</taxon>
        <taxon>Spermatophyta</taxon>
        <taxon>Magnoliopsida</taxon>
        <taxon>eudicotyledons</taxon>
        <taxon>Gunneridae</taxon>
        <taxon>Pentapetalae</taxon>
        <taxon>rosids</taxon>
        <taxon>fabids</taxon>
        <taxon>Fagales</taxon>
        <taxon>Juglandaceae</taxon>
        <taxon>Juglans</taxon>
    </lineage>
</organism>
<dbReference type="SUPFAM" id="SSF51445">
    <property type="entry name" value="(Trans)glycosidases"/>
    <property type="match status" value="1"/>
</dbReference>
<dbReference type="InterPro" id="IPR011583">
    <property type="entry name" value="Chitinase_II/V-like_cat"/>
</dbReference>
<evidence type="ECO:0000259" key="1">
    <source>
        <dbReference type="PROSITE" id="PS51910"/>
    </source>
</evidence>
<dbReference type="InterPro" id="IPR017853">
    <property type="entry name" value="GH"/>
</dbReference>
<comment type="caution">
    <text evidence="2">The sequence shown here is derived from an EMBL/GenBank/DDBJ whole genome shotgun (WGS) entry which is preliminary data.</text>
</comment>
<dbReference type="Gramene" id="Jr06_19760_p1">
    <property type="protein sequence ID" value="cds.Jr06_19760_p1"/>
    <property type="gene ID" value="Jr06_19760"/>
</dbReference>